<name>A0A5C5RS68_9ACTN</name>
<dbReference type="Proteomes" id="UP000319375">
    <property type="component" value="Unassembled WGS sequence"/>
</dbReference>
<sequence>MTDESASFDATTSIIGTRLLISHYLLDDGRQAYAVQMTGGTSQIEALGLIRLAEAQILSGNWQELEEKEDDE</sequence>
<dbReference type="EMBL" id="VIGX01000026">
    <property type="protein sequence ID" value="TWS25604.1"/>
    <property type="molecule type" value="Genomic_DNA"/>
</dbReference>
<accession>A0A5C5RS68</accession>
<evidence type="ECO:0000313" key="1">
    <source>
        <dbReference type="EMBL" id="TWS25604.1"/>
    </source>
</evidence>
<proteinExistence type="predicted"/>
<evidence type="ECO:0000313" key="2">
    <source>
        <dbReference type="Proteomes" id="UP000319375"/>
    </source>
</evidence>
<reference evidence="1 2" key="1">
    <citation type="submission" date="2019-06" db="EMBL/GenBank/DDBJ databases">
        <title>Tsukamurella conjunctivitidis sp. nov., Tsukamurella assacharolytica sp. nov. and Tsukamurella sputae sp. nov. isolated from patients with conjunctivitis, bacteraemia (lymphoma) and respiratory infection (sputum) in Hong Kong.</title>
        <authorList>
            <person name="Teng J.L.L."/>
            <person name="Lee H.H."/>
            <person name="Fong J.Y.H."/>
            <person name="Fok K.M.N."/>
            <person name="Lau S.K.P."/>
            <person name="Woo P.C.Y."/>
        </authorList>
    </citation>
    <scope>NUCLEOTIDE SEQUENCE [LARGE SCALE GENOMIC DNA]</scope>
    <source>
        <strain evidence="1 2">HKU72</strain>
    </source>
</reference>
<organism evidence="1 2">
    <name type="scientific">Tsukamurella conjunctivitidis</name>
    <dbReference type="NCBI Taxonomy" id="2592068"/>
    <lineage>
        <taxon>Bacteria</taxon>
        <taxon>Bacillati</taxon>
        <taxon>Actinomycetota</taxon>
        <taxon>Actinomycetes</taxon>
        <taxon>Mycobacteriales</taxon>
        <taxon>Tsukamurellaceae</taxon>
        <taxon>Tsukamurella</taxon>
    </lineage>
</organism>
<comment type="caution">
    <text evidence="1">The sequence shown here is derived from an EMBL/GenBank/DDBJ whole genome shotgun (WGS) entry which is preliminary data.</text>
</comment>
<dbReference type="RefSeq" id="WP_146489278.1">
    <property type="nucleotide sequence ID" value="NZ_VIGX01000026.1"/>
</dbReference>
<gene>
    <name evidence="1" type="ORF">FK530_23070</name>
</gene>
<dbReference type="AlphaFoldDB" id="A0A5C5RS68"/>
<keyword evidence="2" id="KW-1185">Reference proteome</keyword>
<protein>
    <submittedName>
        <fullName evidence="1">Uncharacterized protein</fullName>
    </submittedName>
</protein>